<evidence type="ECO:0000313" key="13">
    <source>
        <dbReference type="EMBL" id="MBE9255783.1"/>
    </source>
</evidence>
<dbReference type="Pfam" id="PF01627">
    <property type="entry name" value="Hpt"/>
    <property type="match status" value="1"/>
</dbReference>
<dbReference type="PROSITE" id="PS50109">
    <property type="entry name" value="HIS_KIN"/>
    <property type="match status" value="1"/>
</dbReference>
<dbReference type="InterPro" id="IPR004358">
    <property type="entry name" value="Sig_transdc_His_kin-like_C"/>
</dbReference>
<keyword evidence="3 8" id="KW-0597">Phosphoprotein</keyword>
<evidence type="ECO:0000259" key="12">
    <source>
        <dbReference type="PROSITE" id="PS50894"/>
    </source>
</evidence>
<dbReference type="InterPro" id="IPR036097">
    <property type="entry name" value="HisK_dim/P_sf"/>
</dbReference>
<dbReference type="EC" id="2.7.13.3" evidence="2"/>
<accession>A0ABR9VY20</accession>
<dbReference type="SMART" id="SM01231">
    <property type="entry name" value="H-kinase_dim"/>
    <property type="match status" value="1"/>
</dbReference>
<feature type="compositionally biased region" description="Pro residues" evidence="9">
    <location>
        <begin position="440"/>
        <end position="452"/>
    </location>
</feature>
<dbReference type="SUPFAM" id="SSF50341">
    <property type="entry name" value="CheW-like"/>
    <property type="match status" value="1"/>
</dbReference>
<dbReference type="Gene3D" id="2.30.30.40">
    <property type="entry name" value="SH3 Domains"/>
    <property type="match status" value="1"/>
</dbReference>
<keyword evidence="14" id="KW-1185">Reference proteome</keyword>
<dbReference type="InterPro" id="IPR036890">
    <property type="entry name" value="HATPase_C_sf"/>
</dbReference>
<feature type="domain" description="Histidine kinase" evidence="10">
    <location>
        <begin position="572"/>
        <end position="802"/>
    </location>
</feature>
<evidence type="ECO:0000256" key="8">
    <source>
        <dbReference type="PROSITE-ProRule" id="PRU00169"/>
    </source>
</evidence>
<dbReference type="Pfam" id="PF02518">
    <property type="entry name" value="HATPase_c"/>
    <property type="match status" value="1"/>
</dbReference>
<dbReference type="GO" id="GO:0016301">
    <property type="term" value="F:kinase activity"/>
    <property type="evidence" value="ECO:0007669"/>
    <property type="project" value="UniProtKB-KW"/>
</dbReference>
<dbReference type="Proteomes" id="UP000658720">
    <property type="component" value="Unassembled WGS sequence"/>
</dbReference>
<keyword evidence="6" id="KW-0902">Two-component regulatory system</keyword>
<gene>
    <name evidence="13" type="ORF">IQ217_18525</name>
</gene>
<dbReference type="Gene3D" id="3.40.50.2300">
    <property type="match status" value="1"/>
</dbReference>
<feature type="modified residue" description="4-aspartylphosphate" evidence="8">
    <location>
        <position position="1032"/>
    </location>
</feature>
<dbReference type="EMBL" id="JADEVV010000097">
    <property type="protein sequence ID" value="MBE9255783.1"/>
    <property type="molecule type" value="Genomic_DNA"/>
</dbReference>
<dbReference type="PANTHER" id="PTHR43395:SF1">
    <property type="entry name" value="CHEMOTAXIS PROTEIN CHEA"/>
    <property type="match status" value="1"/>
</dbReference>
<dbReference type="Pfam" id="PF01584">
    <property type="entry name" value="CheW"/>
    <property type="match status" value="1"/>
</dbReference>
<feature type="compositionally biased region" description="Pro residues" evidence="9">
    <location>
        <begin position="318"/>
        <end position="328"/>
    </location>
</feature>
<evidence type="ECO:0000256" key="2">
    <source>
        <dbReference type="ARBA" id="ARBA00012438"/>
    </source>
</evidence>
<dbReference type="SUPFAM" id="SSF47226">
    <property type="entry name" value="Histidine-containing phosphotransfer domain, HPT domain"/>
    <property type="match status" value="1"/>
</dbReference>
<dbReference type="InterPro" id="IPR005467">
    <property type="entry name" value="His_kinase_dom"/>
</dbReference>
<evidence type="ECO:0000259" key="10">
    <source>
        <dbReference type="PROSITE" id="PS50109"/>
    </source>
</evidence>
<evidence type="ECO:0000256" key="4">
    <source>
        <dbReference type="ARBA" id="ARBA00022679"/>
    </source>
</evidence>
<dbReference type="Gene3D" id="3.30.565.10">
    <property type="entry name" value="Histidine kinase-like ATPase, C-terminal domain"/>
    <property type="match status" value="1"/>
</dbReference>
<dbReference type="CDD" id="cd16916">
    <property type="entry name" value="HATPase_CheA-like"/>
    <property type="match status" value="1"/>
</dbReference>
<dbReference type="SUPFAM" id="SSF52172">
    <property type="entry name" value="CheY-like"/>
    <property type="match status" value="1"/>
</dbReference>
<protein>
    <recommendedName>
        <fullName evidence="2">histidine kinase</fullName>
        <ecNumber evidence="2">2.7.13.3</ecNumber>
    </recommendedName>
</protein>
<dbReference type="InterPro" id="IPR003594">
    <property type="entry name" value="HATPase_dom"/>
</dbReference>
<dbReference type="SMART" id="SM00387">
    <property type="entry name" value="HATPase_c"/>
    <property type="match status" value="1"/>
</dbReference>
<comment type="caution">
    <text evidence="13">The sequence shown here is derived from an EMBL/GenBank/DDBJ whole genome shotgun (WGS) entry which is preliminary data.</text>
</comment>
<proteinExistence type="predicted"/>
<dbReference type="InterPro" id="IPR011006">
    <property type="entry name" value="CheY-like_superfamily"/>
</dbReference>
<dbReference type="InterPro" id="IPR051315">
    <property type="entry name" value="Bact_Chemotaxis_CheA"/>
</dbReference>
<evidence type="ECO:0000256" key="9">
    <source>
        <dbReference type="SAM" id="MobiDB-lite"/>
    </source>
</evidence>
<dbReference type="Gene3D" id="1.20.120.160">
    <property type="entry name" value="HPT domain"/>
    <property type="match status" value="1"/>
</dbReference>
<feature type="region of interest" description="Disordered" evidence="9">
    <location>
        <begin position="440"/>
        <end position="461"/>
    </location>
</feature>
<dbReference type="PRINTS" id="PR00344">
    <property type="entry name" value="BCTRLSENSOR"/>
</dbReference>
<name>A0ABR9VY20_9SYNC</name>
<dbReference type="SMART" id="SM00073">
    <property type="entry name" value="HPT"/>
    <property type="match status" value="1"/>
</dbReference>
<evidence type="ECO:0000259" key="11">
    <source>
        <dbReference type="PROSITE" id="PS50110"/>
    </source>
</evidence>
<evidence type="ECO:0000256" key="6">
    <source>
        <dbReference type="ARBA" id="ARBA00023012"/>
    </source>
</evidence>
<sequence length="1108" mass="121301">FLGMDFPELGEIPTAISTAEENVFAEWEEEPTAMLVQSGEGAIPASDRQPNLGPERVNLEEPAYRFFIEEAPTLLQEIETGLLTIGQDRSAAVVHGIMRAAHSLKGGAASVGLETIKQIAHRLEDIFKALYNEEVAIDQTMETLLLQGFDCLRNPLEQQIDQGYYDPETAWQSAQGPIINLEQRLGPHLAAGEQFLPSSAELGVDVVASVFEVDIAEGMAAVAAAQQQGTESLREALTSQTEIFLGLAEILNLPGFQGICVAVQQALAANPQQLSTIATQALTDWQAGAQQVLENGDRQRGGEASAELLALGQRLAPPAEPRPQPTSAPAPVLGDLFFGDDEDEVEEEPSPPTTPMTGPWQPQPEPEASPTLEQTPMEPETVDSPPSLEEVFGGLTADVVVENPVPAVEEVDPSGETLSLVHAVEEVFDSLPPLAPAPVPTPKAEIPTPPVEHTPERRTVPREQNPANLSIRVDFQRLERMNNWVGELAINRNSLSLQNQQLQTAVGALGQRFGTFQTMALKLRQLADQLAIRPEGETMLRAQPRPQGWLDHTFDALEMDSYGTLSAQLQEILEEMMQLEEAVDDVVLFSRAANQTVDAQKQMLFSLRDELMWARMLPLGEILQRFPRLLRDMASKFNKPVQIKLHGTGVLVDRLALEKLYDPLLHLLRNAFDHGIEDTDTRLAAGKPATGTIEIHAYHQGNQTIIEMRDDGGGLNRDKILRRAVERGLISEEQGQRLGTEQINNLIFEPNFSTADQVSELSGRGVGLDVVRQQLQALKGTIVVSSRPGRGTVFSLRLPLTLTIAKLLVCLVGQDQGALTAIAIPSDSVAELMVPTAEQLKTSGGQRFLHWQQLTIPIYSLAQLLPYQCPLSERQTSKLLTTVPQPDNWHLPLVLLRLGQQYYALEVNRLVTEQELVIKPFASLLPAPSYLYGATILADGTLIPVVNGALLLEWHWQKGTDNLAMAEAGGESLPPPGRRAKTILVVDDSAALRRTLAFTLERSGYRVMQAKDGQEALKTLAQTGEVDLIICDVEMPNLNGFEFLGQRRRNAELLKIPVAMLTSRGSDKHRQLAKTLGANAYFTKPYIEQQFLGAVEELLAAGQVSVSS</sequence>
<dbReference type="InterPro" id="IPR001789">
    <property type="entry name" value="Sig_transdc_resp-reg_receiver"/>
</dbReference>
<feature type="domain" description="HPt" evidence="12">
    <location>
        <begin position="56"/>
        <end position="159"/>
    </location>
</feature>
<reference evidence="13 14" key="1">
    <citation type="submission" date="2020-10" db="EMBL/GenBank/DDBJ databases">
        <authorList>
            <person name="Castelo-Branco R."/>
            <person name="Eusebio N."/>
            <person name="Adriana R."/>
            <person name="Vieira A."/>
            <person name="Brugerolle De Fraissinette N."/>
            <person name="Rezende De Castro R."/>
            <person name="Schneider M.P."/>
            <person name="Vasconcelos V."/>
            <person name="Leao P.N."/>
        </authorList>
    </citation>
    <scope>NUCLEOTIDE SEQUENCE [LARGE SCALE GENOMIC DNA]</scope>
    <source>
        <strain evidence="13 14">LEGE 00031</strain>
    </source>
</reference>
<dbReference type="InterPro" id="IPR036061">
    <property type="entry name" value="CheW-like_dom_sf"/>
</dbReference>
<dbReference type="Pfam" id="PF00072">
    <property type="entry name" value="Response_reg"/>
    <property type="match status" value="1"/>
</dbReference>
<organism evidence="13 14">
    <name type="scientific">Synechocystis salina LEGE 00031</name>
    <dbReference type="NCBI Taxonomy" id="1828736"/>
    <lineage>
        <taxon>Bacteria</taxon>
        <taxon>Bacillati</taxon>
        <taxon>Cyanobacteriota</taxon>
        <taxon>Cyanophyceae</taxon>
        <taxon>Synechococcales</taxon>
        <taxon>Merismopediaceae</taxon>
        <taxon>Synechocystis</taxon>
    </lineage>
</organism>
<feature type="modified residue" description="Phosphohistidine" evidence="7">
    <location>
        <position position="102"/>
    </location>
</feature>
<evidence type="ECO:0000256" key="7">
    <source>
        <dbReference type="PROSITE-ProRule" id="PRU00110"/>
    </source>
</evidence>
<dbReference type="InterPro" id="IPR002545">
    <property type="entry name" value="CheW-lke_dom"/>
</dbReference>
<dbReference type="InterPro" id="IPR036641">
    <property type="entry name" value="HPT_dom_sf"/>
</dbReference>
<evidence type="ECO:0000256" key="5">
    <source>
        <dbReference type="ARBA" id="ARBA00022777"/>
    </source>
</evidence>
<keyword evidence="4" id="KW-0808">Transferase</keyword>
<dbReference type="RefSeq" id="WP_194021376.1">
    <property type="nucleotide sequence ID" value="NZ_JADEVV010000097.1"/>
</dbReference>
<dbReference type="SMART" id="SM00448">
    <property type="entry name" value="REC"/>
    <property type="match status" value="1"/>
</dbReference>
<dbReference type="SUPFAM" id="SSF55874">
    <property type="entry name" value="ATPase domain of HSP90 chaperone/DNA topoisomerase II/histidine kinase"/>
    <property type="match status" value="1"/>
</dbReference>
<feature type="region of interest" description="Disordered" evidence="9">
    <location>
        <begin position="316"/>
        <end position="385"/>
    </location>
</feature>
<dbReference type="InterPro" id="IPR004105">
    <property type="entry name" value="CheA-like_dim"/>
</dbReference>
<evidence type="ECO:0000313" key="14">
    <source>
        <dbReference type="Proteomes" id="UP000658720"/>
    </source>
</evidence>
<dbReference type="Pfam" id="PF02895">
    <property type="entry name" value="H-kinase_dim"/>
    <property type="match status" value="1"/>
</dbReference>
<feature type="domain" description="Response regulatory" evidence="11">
    <location>
        <begin position="982"/>
        <end position="1099"/>
    </location>
</feature>
<evidence type="ECO:0000256" key="3">
    <source>
        <dbReference type="ARBA" id="ARBA00022553"/>
    </source>
</evidence>
<evidence type="ECO:0000256" key="1">
    <source>
        <dbReference type="ARBA" id="ARBA00000085"/>
    </source>
</evidence>
<dbReference type="InterPro" id="IPR008207">
    <property type="entry name" value="Sig_transdc_His_kin_Hpt_dom"/>
</dbReference>
<dbReference type="SMART" id="SM00260">
    <property type="entry name" value="CheW"/>
    <property type="match status" value="1"/>
</dbReference>
<dbReference type="SUPFAM" id="SSF47384">
    <property type="entry name" value="Homodimeric domain of signal transducing histidine kinase"/>
    <property type="match status" value="1"/>
</dbReference>
<dbReference type="PROSITE" id="PS50110">
    <property type="entry name" value="RESPONSE_REGULATORY"/>
    <property type="match status" value="1"/>
</dbReference>
<keyword evidence="5 13" id="KW-0418">Kinase</keyword>
<dbReference type="PROSITE" id="PS50894">
    <property type="entry name" value="HPT"/>
    <property type="match status" value="1"/>
</dbReference>
<feature type="compositionally biased region" description="Acidic residues" evidence="9">
    <location>
        <begin position="338"/>
        <end position="349"/>
    </location>
</feature>
<feature type="non-terminal residue" evidence="13">
    <location>
        <position position="1"/>
    </location>
</feature>
<dbReference type="PANTHER" id="PTHR43395">
    <property type="entry name" value="SENSOR HISTIDINE KINASE CHEA"/>
    <property type="match status" value="1"/>
</dbReference>
<dbReference type="CDD" id="cd00088">
    <property type="entry name" value="HPT"/>
    <property type="match status" value="1"/>
</dbReference>
<comment type="catalytic activity">
    <reaction evidence="1">
        <text>ATP + protein L-histidine = ADP + protein N-phospho-L-histidine.</text>
        <dbReference type="EC" id="2.7.13.3"/>
    </reaction>
</comment>